<evidence type="ECO:0000313" key="3">
    <source>
        <dbReference type="Proteomes" id="UP000539111"/>
    </source>
</evidence>
<dbReference type="Gene3D" id="3.40.50.300">
    <property type="entry name" value="P-loop containing nucleotide triphosphate hydrolases"/>
    <property type="match status" value="1"/>
</dbReference>
<accession>A0A7Z0IIM8</accession>
<keyword evidence="3" id="KW-1185">Reference proteome</keyword>
<dbReference type="InterPro" id="IPR027417">
    <property type="entry name" value="P-loop_NTPase"/>
</dbReference>
<feature type="coiled-coil region" evidence="1">
    <location>
        <begin position="236"/>
        <end position="284"/>
    </location>
</feature>
<sequence>MFRRLLDEDVRAQFAELRENIGARRTNILLFIRNPVEHAASSYQQSIKRNGNTGSMESWYRDEYDDPHVAAELLEVFANNPDVNLTILNYSVCKNDLMECVAQWLQVPAEVFEHPPIETVNRSMTHTELELQRVLNRKLGKSGRLLSDKLCNELPDIRPDELYPPVAIQQVMLDRLETAMDRVDEFVPAGHRYSREIRVDSSEPVEGPMTIEPRQIAVIGESLGNEISRLEQSKTAEETTSAIESANKKMSEIHRQTGSVNEKLDELSATVAALKKQVRQMNRSPWARLKSRIARKMRG</sequence>
<dbReference type="AlphaFoldDB" id="A0A7Z0IIM8"/>
<evidence type="ECO:0000313" key="2">
    <source>
        <dbReference type="EMBL" id="NYI68542.1"/>
    </source>
</evidence>
<dbReference type="EMBL" id="JACBZP010000001">
    <property type="protein sequence ID" value="NYI68542.1"/>
    <property type="molecule type" value="Genomic_DNA"/>
</dbReference>
<reference evidence="2 3" key="1">
    <citation type="submission" date="2020-07" db="EMBL/GenBank/DDBJ databases">
        <title>Sequencing the genomes of 1000 actinobacteria strains.</title>
        <authorList>
            <person name="Klenk H.-P."/>
        </authorList>
    </citation>
    <scope>NUCLEOTIDE SEQUENCE [LARGE SCALE GENOMIC DNA]</scope>
    <source>
        <strain evidence="2 3">DSM 26341</strain>
    </source>
</reference>
<keyword evidence="1" id="KW-0175">Coiled coil</keyword>
<dbReference type="RefSeq" id="WP_179428878.1">
    <property type="nucleotide sequence ID" value="NZ_JACBZP010000001.1"/>
</dbReference>
<proteinExistence type="predicted"/>
<protein>
    <recommendedName>
        <fullName evidence="4">Sulfotransferase family protein</fullName>
    </recommendedName>
</protein>
<evidence type="ECO:0000256" key="1">
    <source>
        <dbReference type="SAM" id="Coils"/>
    </source>
</evidence>
<dbReference type="Proteomes" id="UP000539111">
    <property type="component" value="Unassembled WGS sequence"/>
</dbReference>
<comment type="caution">
    <text evidence="2">The sequence shown here is derived from an EMBL/GenBank/DDBJ whole genome shotgun (WGS) entry which is preliminary data.</text>
</comment>
<name>A0A7Z0IIM8_9MICO</name>
<gene>
    <name evidence="2" type="ORF">BJY26_002848</name>
</gene>
<evidence type="ECO:0008006" key="4">
    <source>
        <dbReference type="Google" id="ProtNLM"/>
    </source>
</evidence>
<organism evidence="2 3">
    <name type="scientific">Spelaeicoccus albus</name>
    <dbReference type="NCBI Taxonomy" id="1280376"/>
    <lineage>
        <taxon>Bacteria</taxon>
        <taxon>Bacillati</taxon>
        <taxon>Actinomycetota</taxon>
        <taxon>Actinomycetes</taxon>
        <taxon>Micrococcales</taxon>
        <taxon>Brevibacteriaceae</taxon>
        <taxon>Spelaeicoccus</taxon>
    </lineage>
</organism>